<feature type="compositionally biased region" description="Polar residues" evidence="4">
    <location>
        <begin position="623"/>
        <end position="641"/>
    </location>
</feature>
<dbReference type="PANTHER" id="PTHR11566">
    <property type="entry name" value="DYNAMIN"/>
    <property type="match status" value="1"/>
</dbReference>
<dbReference type="InterPro" id="IPR001401">
    <property type="entry name" value="Dynamin_GTPase"/>
</dbReference>
<protein>
    <recommendedName>
        <fullName evidence="5">Dynamin-type G domain-containing protein</fullName>
    </recommendedName>
</protein>
<dbReference type="InterPro" id="IPR022812">
    <property type="entry name" value="Dynamin"/>
</dbReference>
<organism evidence="6 7">
    <name type="scientific">Puccinia striiformis</name>
    <dbReference type="NCBI Taxonomy" id="27350"/>
    <lineage>
        <taxon>Eukaryota</taxon>
        <taxon>Fungi</taxon>
        <taxon>Dikarya</taxon>
        <taxon>Basidiomycota</taxon>
        <taxon>Pucciniomycotina</taxon>
        <taxon>Pucciniomycetes</taxon>
        <taxon>Pucciniales</taxon>
        <taxon>Pucciniaceae</taxon>
        <taxon>Puccinia</taxon>
    </lineage>
</organism>
<keyword evidence="1 3" id="KW-0547">Nucleotide-binding</keyword>
<dbReference type="CDD" id="cd08771">
    <property type="entry name" value="DLP_1"/>
    <property type="match status" value="1"/>
</dbReference>
<comment type="similarity">
    <text evidence="3">Belongs to the TRAFAC class dynamin-like GTPase superfamily. Dynamin/Fzo/YdjA family.</text>
</comment>
<comment type="caution">
    <text evidence="6">The sequence shown here is derived from an EMBL/GenBank/DDBJ whole genome shotgun (WGS) entry which is preliminary data.</text>
</comment>
<evidence type="ECO:0000313" key="7">
    <source>
        <dbReference type="Proteomes" id="UP000239156"/>
    </source>
</evidence>
<dbReference type="GO" id="GO:0005739">
    <property type="term" value="C:mitochondrion"/>
    <property type="evidence" value="ECO:0007669"/>
    <property type="project" value="TreeGrafter"/>
</dbReference>
<evidence type="ECO:0000256" key="4">
    <source>
        <dbReference type="SAM" id="MobiDB-lite"/>
    </source>
</evidence>
<dbReference type="GO" id="GO:0006897">
    <property type="term" value="P:endocytosis"/>
    <property type="evidence" value="ECO:0007669"/>
    <property type="project" value="TreeGrafter"/>
</dbReference>
<dbReference type="VEuPathDB" id="FungiDB:PSHT_09525"/>
<evidence type="ECO:0000256" key="2">
    <source>
        <dbReference type="ARBA" id="ARBA00023134"/>
    </source>
</evidence>
<gene>
    <name evidence="6" type="ORF">PSTT_14265</name>
</gene>
<name>A0A2S4UMX6_9BASI</name>
<dbReference type="AlphaFoldDB" id="A0A2S4UMX6"/>
<dbReference type="PRINTS" id="PR00195">
    <property type="entry name" value="DYNAMIN"/>
</dbReference>
<dbReference type="GO" id="GO:0008017">
    <property type="term" value="F:microtubule binding"/>
    <property type="evidence" value="ECO:0007669"/>
    <property type="project" value="TreeGrafter"/>
</dbReference>
<dbReference type="Gene3D" id="3.40.50.300">
    <property type="entry name" value="P-loop containing nucleotide triphosphate hydrolases"/>
    <property type="match status" value="1"/>
</dbReference>
<keyword evidence="7" id="KW-1185">Reference proteome</keyword>
<dbReference type="PROSITE" id="PS00410">
    <property type="entry name" value="G_DYNAMIN_1"/>
    <property type="match status" value="1"/>
</dbReference>
<dbReference type="GO" id="GO:0016020">
    <property type="term" value="C:membrane"/>
    <property type="evidence" value="ECO:0007669"/>
    <property type="project" value="TreeGrafter"/>
</dbReference>
<dbReference type="GO" id="GO:0048312">
    <property type="term" value="P:intracellular distribution of mitochondria"/>
    <property type="evidence" value="ECO:0007669"/>
    <property type="project" value="TreeGrafter"/>
</dbReference>
<evidence type="ECO:0000256" key="1">
    <source>
        <dbReference type="ARBA" id="ARBA00022741"/>
    </source>
</evidence>
<dbReference type="Pfam" id="PF02212">
    <property type="entry name" value="GED"/>
    <property type="match status" value="1"/>
</dbReference>
<dbReference type="PROSITE" id="PS51718">
    <property type="entry name" value="G_DYNAMIN_2"/>
    <property type="match status" value="1"/>
</dbReference>
<reference evidence="6" key="1">
    <citation type="submission" date="2017-12" db="EMBL/GenBank/DDBJ databases">
        <title>Gene loss provides genomic basis for host adaptation in cereal stripe rust fungi.</title>
        <authorList>
            <person name="Xia C."/>
        </authorList>
    </citation>
    <scope>NUCLEOTIDE SEQUENCE [LARGE SCALE GENOMIC DNA]</scope>
    <source>
        <strain evidence="6">93-210</strain>
    </source>
</reference>
<evidence type="ECO:0000256" key="3">
    <source>
        <dbReference type="RuleBase" id="RU003932"/>
    </source>
</evidence>
<dbReference type="VEuPathDB" id="FungiDB:PSTT_14265"/>
<dbReference type="GO" id="GO:0005874">
    <property type="term" value="C:microtubule"/>
    <property type="evidence" value="ECO:0007669"/>
    <property type="project" value="TreeGrafter"/>
</dbReference>
<dbReference type="Proteomes" id="UP000239156">
    <property type="component" value="Unassembled WGS sequence"/>
</dbReference>
<dbReference type="SUPFAM" id="SSF52540">
    <property type="entry name" value="P-loop containing nucleoside triphosphate hydrolases"/>
    <property type="match status" value="1"/>
</dbReference>
<evidence type="ECO:0000313" key="6">
    <source>
        <dbReference type="EMBL" id="POV98668.1"/>
    </source>
</evidence>
<dbReference type="SMART" id="SM00053">
    <property type="entry name" value="DYNc"/>
    <property type="match status" value="1"/>
</dbReference>
<proteinExistence type="inferred from homology"/>
<dbReference type="InterPro" id="IPR030381">
    <property type="entry name" value="G_DYNAMIN_dom"/>
</dbReference>
<dbReference type="Pfam" id="PF01031">
    <property type="entry name" value="Dynamin_M"/>
    <property type="match status" value="1"/>
</dbReference>
<sequence>MNWIVYTQGFIRSPLRLTLGFGAGCDPRVSKRVVHSMHLACILLLSTHHHQFRRAQQSRSHYHLQSFTKKFPAQLTCTSSAASYQIRNPILKTKTTRNTMDGGEKFQFSLEAGLTSLTSLSHHLVNRLQDTFNAIGGETVDLPQIVVIGSQSSGKSSVLETIVGRDFLPRGSGIVTRRPLVLQLINLPSIVPSESSSTHPGSEYGEFLHLPNRRFTDFEEIRKEIENETLRVAGSNNGISRLPINVKIHSPHVLNLTLVDLPGLTKLPVGDQPTDIERQIRNLALEYISKPNSVILAVSPANVDLANSDSLKLARTVDPQGRRTIGVLTKLDLMDTGTNALDILTGRIYPLNSFTIILPTGNIAHRCGTKFLAKTLNQLNTLMGQTQQELNAFGGDSAFWGKQNRGSLVLKLMTQFVKDFVSSIDGSQANLSTKELCGGARIHYIFNEVFGQALQTLNPMENLNNMDIRTSIRNSTGTRSSLFIPEAAFDLLIKPQIKLLEPPGLRCVELVYEELMKICHNCTNSELQRYPRLHAQLIEAVSELLRERLGPTSEYVQSLIDIQAAYINTNHPDFMKNTNMNRGAQYPHGSNAQANGSSDQRRSVSDGDVEDSSSAIEDEEGNSQRSTAFQQNHRQIPTLNGQVFRPSSAPIDQLQSGVTSNPKRILSENRHSGPLHPPPPHFHRDHHHSASQQYGSAKDSFLNYFFGGNANGLDHDDSDKRYKSCPKREGVQNRLVSSLYREDLFEGLLMEDEGLRTERERVKALLDAYKEAFKTLSEVLPSDEDQIDNVKPPATLRDQYKLETKIVQGLID</sequence>
<dbReference type="GO" id="GO:0003924">
    <property type="term" value="F:GTPase activity"/>
    <property type="evidence" value="ECO:0007669"/>
    <property type="project" value="InterPro"/>
</dbReference>
<dbReference type="GO" id="GO:0005777">
    <property type="term" value="C:peroxisome"/>
    <property type="evidence" value="ECO:0007669"/>
    <property type="project" value="TreeGrafter"/>
</dbReference>
<accession>A0A2S4UMX6</accession>
<dbReference type="PANTHER" id="PTHR11566:SF235">
    <property type="entry name" value="DYNAMIN-RELATED PROTEIN DNM1"/>
    <property type="match status" value="1"/>
</dbReference>
<dbReference type="GO" id="GO:0000266">
    <property type="term" value="P:mitochondrial fission"/>
    <property type="evidence" value="ECO:0007669"/>
    <property type="project" value="TreeGrafter"/>
</dbReference>
<feature type="compositionally biased region" description="Polar residues" evidence="4">
    <location>
        <begin position="653"/>
        <end position="662"/>
    </location>
</feature>
<feature type="domain" description="Dynamin-type G" evidence="5">
    <location>
        <begin position="139"/>
        <end position="425"/>
    </location>
</feature>
<feature type="compositionally biased region" description="Polar residues" evidence="4">
    <location>
        <begin position="576"/>
        <end position="598"/>
    </location>
</feature>
<dbReference type="InterPro" id="IPR000375">
    <property type="entry name" value="Dynamin_stalk"/>
</dbReference>
<feature type="region of interest" description="Disordered" evidence="4">
    <location>
        <begin position="576"/>
        <end position="694"/>
    </location>
</feature>
<keyword evidence="2 3" id="KW-0342">GTP-binding</keyword>
<dbReference type="Pfam" id="PF00350">
    <property type="entry name" value="Dynamin_N"/>
    <property type="match status" value="1"/>
</dbReference>
<dbReference type="GO" id="GO:0016559">
    <property type="term" value="P:peroxisome fission"/>
    <property type="evidence" value="ECO:0007669"/>
    <property type="project" value="TreeGrafter"/>
</dbReference>
<dbReference type="GO" id="GO:0005525">
    <property type="term" value="F:GTP binding"/>
    <property type="evidence" value="ECO:0007669"/>
    <property type="project" value="UniProtKB-KW"/>
</dbReference>
<dbReference type="InterPro" id="IPR019762">
    <property type="entry name" value="Dynamin_GTPase_CS"/>
</dbReference>
<dbReference type="InterPro" id="IPR027417">
    <property type="entry name" value="P-loop_NTPase"/>
</dbReference>
<dbReference type="EMBL" id="PKSL01000220">
    <property type="protein sequence ID" value="POV98668.1"/>
    <property type="molecule type" value="Genomic_DNA"/>
</dbReference>
<evidence type="ECO:0000259" key="5">
    <source>
        <dbReference type="PROSITE" id="PS51718"/>
    </source>
</evidence>
<dbReference type="InterPro" id="IPR045063">
    <property type="entry name" value="Dynamin_N"/>
</dbReference>
<feature type="compositionally biased region" description="Acidic residues" evidence="4">
    <location>
        <begin position="607"/>
        <end position="621"/>
    </location>
</feature>
<dbReference type="InterPro" id="IPR003130">
    <property type="entry name" value="GED"/>
</dbReference>
<dbReference type="Gene3D" id="1.20.120.1240">
    <property type="entry name" value="Dynamin, middle domain"/>
    <property type="match status" value="1"/>
</dbReference>